<reference evidence="7" key="1">
    <citation type="submission" date="2013-11" db="EMBL/GenBank/DDBJ databases">
        <authorList>
            <person name="GENOMES U."/>
        </authorList>
    </citation>
    <scope>NUCLEOTIDE SEQUENCE</scope>
    <source>
        <strain evidence="7">MVT06</strain>
    </source>
</reference>
<dbReference type="InterPro" id="IPR022764">
    <property type="entry name" value="Peptidase_S54_rhomboid_dom"/>
</dbReference>
<feature type="transmembrane region" description="Helical" evidence="5">
    <location>
        <begin position="22"/>
        <end position="42"/>
    </location>
</feature>
<keyword evidence="3 5" id="KW-1133">Transmembrane helix</keyword>
<evidence type="ECO:0000259" key="6">
    <source>
        <dbReference type="Pfam" id="PF01694"/>
    </source>
</evidence>
<gene>
    <name evidence="7" type="ORF">BN1046_00873</name>
</gene>
<reference evidence="7" key="2">
    <citation type="submission" date="2014-05" db="EMBL/GenBank/DDBJ databases">
        <title>Genome sequencing of Bartonella spp. isolated from human blood.</title>
        <authorList>
            <person name="Raoult D."/>
        </authorList>
    </citation>
    <scope>NUCLEOTIDE SEQUENCE</scope>
    <source>
        <strain evidence="7">MVT06</strain>
    </source>
</reference>
<dbReference type="SUPFAM" id="SSF144091">
    <property type="entry name" value="Rhomboid-like"/>
    <property type="match status" value="1"/>
</dbReference>
<feature type="domain" description="Peptidase S54 rhomboid" evidence="6">
    <location>
        <begin position="75"/>
        <end position="231"/>
    </location>
</feature>
<name>A0A024LR88_9HYPH</name>
<keyword evidence="4 5" id="KW-0472">Membrane</keyword>
<comment type="subcellular location">
    <subcellularLocation>
        <location evidence="1">Membrane</location>
        <topology evidence="1">Multi-pass membrane protein</topology>
    </subcellularLocation>
</comment>
<feature type="transmembrane region" description="Helical" evidence="5">
    <location>
        <begin position="51"/>
        <end position="68"/>
    </location>
</feature>
<keyword evidence="2 5" id="KW-0812">Transmembrane</keyword>
<dbReference type="EMBL" id="HG977196">
    <property type="protein sequence ID" value="CDP79967.1"/>
    <property type="molecule type" value="Genomic_DNA"/>
</dbReference>
<evidence type="ECO:0000256" key="5">
    <source>
        <dbReference type="SAM" id="Phobius"/>
    </source>
</evidence>
<feature type="transmembrane region" description="Helical" evidence="5">
    <location>
        <begin position="214"/>
        <end position="234"/>
    </location>
</feature>
<dbReference type="GO" id="GO:0004252">
    <property type="term" value="F:serine-type endopeptidase activity"/>
    <property type="evidence" value="ECO:0007669"/>
    <property type="project" value="InterPro"/>
</dbReference>
<evidence type="ECO:0000313" key="7">
    <source>
        <dbReference type="EMBL" id="CDP79967.1"/>
    </source>
</evidence>
<feature type="transmembrane region" description="Helical" evidence="5">
    <location>
        <begin position="80"/>
        <end position="101"/>
    </location>
</feature>
<feature type="transmembrane region" description="Helical" evidence="5">
    <location>
        <begin position="113"/>
        <end position="131"/>
    </location>
</feature>
<dbReference type="InterPro" id="IPR035952">
    <property type="entry name" value="Rhomboid-like_sf"/>
</dbReference>
<dbReference type="PANTHER" id="PTHR43731">
    <property type="entry name" value="RHOMBOID PROTEASE"/>
    <property type="match status" value="1"/>
</dbReference>
<sequence>MWDFVPQHNNSPLLSKQLKEPLFNVPFIIIVLIAFCFFGYIIPQYFLSDQLYMRSLILFSFIPVFFQAEPLMFCYTIVSYSFMHGSFGHIAMNMVWLLVFGSPLAKHFGNLRFLLFWMLTAGISALTYFIFHQDSMVPLVGASGAISGMMGAIARYGFFIVFNSNIHNERFLGPVWPIKKALRSKTVLVYIGMWLIINCLTGIFPYLFGDSDILIAWEAHVGGLISGFILISFFDSPWKKSKINV</sequence>
<organism evidence="7">
    <name type="scientific">Bartonella schoenbuchensis</name>
    <dbReference type="NCBI Taxonomy" id="165694"/>
    <lineage>
        <taxon>Bacteria</taxon>
        <taxon>Pseudomonadati</taxon>
        <taxon>Pseudomonadota</taxon>
        <taxon>Alphaproteobacteria</taxon>
        <taxon>Hyphomicrobiales</taxon>
        <taxon>Bartonellaceae</taxon>
        <taxon>Bartonella</taxon>
    </lineage>
</organism>
<accession>A0A024LR88</accession>
<evidence type="ECO:0000256" key="1">
    <source>
        <dbReference type="ARBA" id="ARBA00004141"/>
    </source>
</evidence>
<protein>
    <submittedName>
        <fullName evidence="7">Hypothetical membrane protein, rhomboid family</fullName>
    </submittedName>
</protein>
<proteinExistence type="predicted"/>
<dbReference type="PANTHER" id="PTHR43731:SF9">
    <property type="entry name" value="SLR1461 PROTEIN"/>
    <property type="match status" value="1"/>
</dbReference>
<dbReference type="Gene3D" id="1.20.1540.10">
    <property type="entry name" value="Rhomboid-like"/>
    <property type="match status" value="1"/>
</dbReference>
<evidence type="ECO:0000256" key="2">
    <source>
        <dbReference type="ARBA" id="ARBA00022692"/>
    </source>
</evidence>
<dbReference type="Pfam" id="PF01694">
    <property type="entry name" value="Rhomboid"/>
    <property type="match status" value="1"/>
</dbReference>
<feature type="transmembrane region" description="Helical" evidence="5">
    <location>
        <begin position="137"/>
        <end position="162"/>
    </location>
</feature>
<evidence type="ECO:0000256" key="3">
    <source>
        <dbReference type="ARBA" id="ARBA00022989"/>
    </source>
</evidence>
<feature type="transmembrane region" description="Helical" evidence="5">
    <location>
        <begin position="187"/>
        <end position="208"/>
    </location>
</feature>
<evidence type="ECO:0000256" key="4">
    <source>
        <dbReference type="ARBA" id="ARBA00023136"/>
    </source>
</evidence>
<dbReference type="AlphaFoldDB" id="A0A024LR88"/>
<dbReference type="InterPro" id="IPR050925">
    <property type="entry name" value="Rhomboid_protease_S54"/>
</dbReference>
<dbReference type="GO" id="GO:0016020">
    <property type="term" value="C:membrane"/>
    <property type="evidence" value="ECO:0007669"/>
    <property type="project" value="UniProtKB-SubCell"/>
</dbReference>